<dbReference type="EMBL" id="GBRH01163945">
    <property type="protein sequence ID" value="JAE33951.1"/>
    <property type="molecule type" value="Transcribed_RNA"/>
</dbReference>
<reference evidence="1" key="2">
    <citation type="journal article" date="2015" name="Data Brief">
        <title>Shoot transcriptome of the giant reed, Arundo donax.</title>
        <authorList>
            <person name="Barrero R.A."/>
            <person name="Guerrero F.D."/>
            <person name="Moolhuijzen P."/>
            <person name="Goolsby J.A."/>
            <person name="Tidwell J."/>
            <person name="Bellgard S.E."/>
            <person name="Bellgard M.I."/>
        </authorList>
    </citation>
    <scope>NUCLEOTIDE SEQUENCE</scope>
    <source>
        <tissue evidence="1">Shoot tissue taken approximately 20 cm above the soil surface</tissue>
    </source>
</reference>
<sequence>MMMFLLNVGLG</sequence>
<evidence type="ECO:0000313" key="1">
    <source>
        <dbReference type="EMBL" id="JAE33951.1"/>
    </source>
</evidence>
<accession>A0A0A9HGG6</accession>
<protein>
    <submittedName>
        <fullName evidence="1">Uncharacterized protein</fullName>
    </submittedName>
</protein>
<name>A0A0A9HGG6_ARUDO</name>
<reference evidence="1" key="1">
    <citation type="submission" date="2014-09" db="EMBL/GenBank/DDBJ databases">
        <authorList>
            <person name="Magalhaes I.L.F."/>
            <person name="Oliveira U."/>
            <person name="Santos F.R."/>
            <person name="Vidigal T.H.D.A."/>
            <person name="Brescovit A.D."/>
            <person name="Santos A.J."/>
        </authorList>
    </citation>
    <scope>NUCLEOTIDE SEQUENCE</scope>
    <source>
        <tissue evidence="1">Shoot tissue taken approximately 20 cm above the soil surface</tissue>
    </source>
</reference>
<proteinExistence type="predicted"/>
<organism evidence="1">
    <name type="scientific">Arundo donax</name>
    <name type="common">Giant reed</name>
    <name type="synonym">Donax arundinaceus</name>
    <dbReference type="NCBI Taxonomy" id="35708"/>
    <lineage>
        <taxon>Eukaryota</taxon>
        <taxon>Viridiplantae</taxon>
        <taxon>Streptophyta</taxon>
        <taxon>Embryophyta</taxon>
        <taxon>Tracheophyta</taxon>
        <taxon>Spermatophyta</taxon>
        <taxon>Magnoliopsida</taxon>
        <taxon>Liliopsida</taxon>
        <taxon>Poales</taxon>
        <taxon>Poaceae</taxon>
        <taxon>PACMAD clade</taxon>
        <taxon>Arundinoideae</taxon>
        <taxon>Arundineae</taxon>
        <taxon>Arundo</taxon>
    </lineage>
</organism>